<feature type="transmembrane region" description="Helical" evidence="1">
    <location>
        <begin position="261"/>
        <end position="287"/>
    </location>
</feature>
<keyword evidence="1" id="KW-0812">Transmembrane</keyword>
<evidence type="ECO:0000313" key="3">
    <source>
        <dbReference type="Proteomes" id="UP000799118"/>
    </source>
</evidence>
<gene>
    <name evidence="2" type="ORF">BT96DRAFT_912536</name>
</gene>
<keyword evidence="3" id="KW-1185">Reference proteome</keyword>
<proteinExistence type="predicted"/>
<dbReference type="EMBL" id="ML769385">
    <property type="protein sequence ID" value="KAE9410322.1"/>
    <property type="molecule type" value="Genomic_DNA"/>
</dbReference>
<feature type="transmembrane region" description="Helical" evidence="1">
    <location>
        <begin position="185"/>
        <end position="205"/>
    </location>
</feature>
<feature type="transmembrane region" description="Helical" evidence="1">
    <location>
        <begin position="211"/>
        <end position="232"/>
    </location>
</feature>
<evidence type="ECO:0000256" key="1">
    <source>
        <dbReference type="SAM" id="Phobius"/>
    </source>
</evidence>
<keyword evidence="1" id="KW-1133">Transmembrane helix</keyword>
<dbReference type="OrthoDB" id="3208379at2759"/>
<organism evidence="2 3">
    <name type="scientific">Gymnopus androsaceus JB14</name>
    <dbReference type="NCBI Taxonomy" id="1447944"/>
    <lineage>
        <taxon>Eukaryota</taxon>
        <taxon>Fungi</taxon>
        <taxon>Dikarya</taxon>
        <taxon>Basidiomycota</taxon>
        <taxon>Agaricomycotina</taxon>
        <taxon>Agaricomycetes</taxon>
        <taxon>Agaricomycetidae</taxon>
        <taxon>Agaricales</taxon>
        <taxon>Marasmiineae</taxon>
        <taxon>Omphalotaceae</taxon>
        <taxon>Gymnopus</taxon>
    </lineage>
</organism>
<dbReference type="Proteomes" id="UP000799118">
    <property type="component" value="Unassembled WGS sequence"/>
</dbReference>
<evidence type="ECO:0000313" key="2">
    <source>
        <dbReference type="EMBL" id="KAE9410322.1"/>
    </source>
</evidence>
<keyword evidence="1" id="KW-0472">Membrane</keyword>
<feature type="transmembrane region" description="Helical" evidence="1">
    <location>
        <begin position="299"/>
        <end position="328"/>
    </location>
</feature>
<dbReference type="AlphaFoldDB" id="A0A6A4IDM0"/>
<name>A0A6A4IDM0_9AGAR</name>
<protein>
    <submittedName>
        <fullName evidence="2">Uncharacterized protein</fullName>
    </submittedName>
</protein>
<reference evidence="2" key="1">
    <citation type="journal article" date="2019" name="Environ. Microbiol.">
        <title>Fungal ecological strategies reflected in gene transcription - a case study of two litter decomposers.</title>
        <authorList>
            <person name="Barbi F."/>
            <person name="Kohler A."/>
            <person name="Barry K."/>
            <person name="Baskaran P."/>
            <person name="Daum C."/>
            <person name="Fauchery L."/>
            <person name="Ihrmark K."/>
            <person name="Kuo A."/>
            <person name="LaButti K."/>
            <person name="Lipzen A."/>
            <person name="Morin E."/>
            <person name="Grigoriev I.V."/>
            <person name="Henrissat B."/>
            <person name="Lindahl B."/>
            <person name="Martin F."/>
        </authorList>
    </citation>
    <scope>NUCLEOTIDE SEQUENCE</scope>
    <source>
        <strain evidence="2">JB14</strain>
    </source>
</reference>
<sequence>MDPATLNRRRRLYWNFLWTHPAHLQSCPARAVPDACDALAWFYADNLISGAGSVVPFSKGECEELLRRVKEFELPCYDNSAAKIAFLAWLLREICSFRNAEMYGQLSRKDLSERRQINSKPPLSNQPATVFLPVLRILMSFLFFGIPHTYMRLVKQSFEYRGRLAGMQANWETYIDRLGREYSNFLLISTVLLSATIGILAIPNISPIVELAALASAFSSLGSIIVGVFAIWRHQAKFHATDSFTYMRNAQHNLFGFHGHAMLLSLPPVLLVWAIVGFTISTLAYALDSLGNHDTGDRIAISVIVVIFLCILATVIAALYTLTVIWTYSHSDFWWTRLRRKIRGLTWRSTSKLGCIA</sequence>
<accession>A0A6A4IDM0</accession>